<proteinExistence type="predicted"/>
<dbReference type="RefSeq" id="WP_055526729.1">
    <property type="nucleotide sequence ID" value="NZ_CP023695.1"/>
</dbReference>
<organism evidence="1 2">
    <name type="scientific">Streptomyces alboniger</name>
    <dbReference type="NCBI Taxonomy" id="132473"/>
    <lineage>
        <taxon>Bacteria</taxon>
        <taxon>Bacillati</taxon>
        <taxon>Actinomycetota</taxon>
        <taxon>Actinomycetes</taxon>
        <taxon>Kitasatosporales</taxon>
        <taxon>Streptomycetaceae</taxon>
        <taxon>Streptomyces</taxon>
        <taxon>Streptomyces aurantiacus group</taxon>
    </lineage>
</organism>
<accession>A0A5J6HFX9</accession>
<dbReference type="OrthoDB" id="3785441at2"/>
<keyword evidence="2" id="KW-1185">Reference proteome</keyword>
<reference evidence="1 2" key="1">
    <citation type="submission" date="2017-09" db="EMBL/GenBank/DDBJ databases">
        <authorList>
            <person name="Lee N."/>
            <person name="Cho B.-K."/>
        </authorList>
    </citation>
    <scope>NUCLEOTIDE SEQUENCE [LARGE SCALE GENOMIC DNA]</scope>
    <source>
        <strain evidence="1 2">ATCC 12461</strain>
    </source>
</reference>
<protein>
    <submittedName>
        <fullName evidence="1">Uncharacterized protein</fullName>
    </submittedName>
</protein>
<dbReference type="Proteomes" id="UP000326553">
    <property type="component" value="Chromosome"/>
</dbReference>
<evidence type="ECO:0000313" key="2">
    <source>
        <dbReference type="Proteomes" id="UP000326553"/>
    </source>
</evidence>
<sequence>MTAALQQPPLPSHPLLRLTLAARVGSTPRRVDGAWWPRSYDLLVELPLLVAGLPAAWGNITAVTVTGPAWTSSPGRLLIANQLVRLRRTDTRTDAGLAPSTICLLAPGRGRWDLLVVPPETPETSAESAMAAAGE</sequence>
<name>A0A5J6HFX9_STRAD</name>
<dbReference type="KEGG" id="salw:CP975_18310"/>
<dbReference type="InterPro" id="IPR046036">
    <property type="entry name" value="DUF5994"/>
</dbReference>
<gene>
    <name evidence="1" type="ORF">CP975_18310</name>
</gene>
<dbReference type="EMBL" id="CP023695">
    <property type="protein sequence ID" value="QEV19189.1"/>
    <property type="molecule type" value="Genomic_DNA"/>
</dbReference>
<evidence type="ECO:0000313" key="1">
    <source>
        <dbReference type="EMBL" id="QEV19189.1"/>
    </source>
</evidence>
<dbReference type="AlphaFoldDB" id="A0A5J6HFX9"/>
<dbReference type="Pfam" id="PF19457">
    <property type="entry name" value="DUF5994"/>
    <property type="match status" value="1"/>
</dbReference>